<dbReference type="Pfam" id="PF00572">
    <property type="entry name" value="Ribosomal_L13"/>
    <property type="match status" value="1"/>
</dbReference>
<evidence type="ECO:0008006" key="3">
    <source>
        <dbReference type="Google" id="ProtNLM"/>
    </source>
</evidence>
<dbReference type="GO" id="GO:0003729">
    <property type="term" value="F:mRNA binding"/>
    <property type="evidence" value="ECO:0007669"/>
    <property type="project" value="TreeGrafter"/>
</dbReference>
<dbReference type="InterPro" id="IPR005822">
    <property type="entry name" value="Ribosomal_uL13"/>
</dbReference>
<reference evidence="1" key="2">
    <citation type="submission" date="2021-02" db="EMBL/GenBank/DDBJ databases">
        <authorList>
            <person name="Kimball J.A."/>
            <person name="Haas M.W."/>
            <person name="Macchietto M."/>
            <person name="Kono T."/>
            <person name="Duquette J."/>
            <person name="Shao M."/>
        </authorList>
    </citation>
    <scope>NUCLEOTIDE SEQUENCE</scope>
    <source>
        <tissue evidence="1">Fresh leaf tissue</tissue>
    </source>
</reference>
<dbReference type="PANTHER" id="PTHR11545:SF2">
    <property type="entry name" value="LARGE RIBOSOMAL SUBUNIT PROTEIN UL13M"/>
    <property type="match status" value="1"/>
</dbReference>
<dbReference type="OrthoDB" id="274622at2759"/>
<dbReference type="AlphaFoldDB" id="A0A8J5WRK0"/>
<dbReference type="GO" id="GO:0005762">
    <property type="term" value="C:mitochondrial large ribosomal subunit"/>
    <property type="evidence" value="ECO:0007669"/>
    <property type="project" value="TreeGrafter"/>
</dbReference>
<dbReference type="GO" id="GO:0017148">
    <property type="term" value="P:negative regulation of translation"/>
    <property type="evidence" value="ECO:0007669"/>
    <property type="project" value="TreeGrafter"/>
</dbReference>
<reference evidence="1" key="1">
    <citation type="journal article" date="2021" name="bioRxiv">
        <title>Whole Genome Assembly and Annotation of Northern Wild Rice, Zizania palustris L., Supports a Whole Genome Duplication in the Zizania Genus.</title>
        <authorList>
            <person name="Haas M."/>
            <person name="Kono T."/>
            <person name="Macchietto M."/>
            <person name="Millas R."/>
            <person name="McGilp L."/>
            <person name="Shao M."/>
            <person name="Duquette J."/>
            <person name="Hirsch C.N."/>
            <person name="Kimball J."/>
        </authorList>
    </citation>
    <scope>NUCLEOTIDE SEQUENCE</scope>
    <source>
        <tissue evidence="1">Fresh leaf tissue</tissue>
    </source>
</reference>
<dbReference type="Proteomes" id="UP000729402">
    <property type="component" value="Unassembled WGS sequence"/>
</dbReference>
<accession>A0A8J5WRK0</accession>
<evidence type="ECO:0000313" key="1">
    <source>
        <dbReference type="EMBL" id="KAG8093684.1"/>
    </source>
</evidence>
<comment type="caution">
    <text evidence="1">The sequence shown here is derived from an EMBL/GenBank/DDBJ whole genome shotgun (WGS) entry which is preliminary data.</text>
</comment>
<dbReference type="PANTHER" id="PTHR11545">
    <property type="entry name" value="RIBOSOMAL PROTEIN L13"/>
    <property type="match status" value="1"/>
</dbReference>
<name>A0A8J5WRK0_ZIZPA</name>
<keyword evidence="2" id="KW-1185">Reference proteome</keyword>
<protein>
    <recommendedName>
        <fullName evidence="3">50S ribosomal protein L13</fullName>
    </recommendedName>
</protein>
<dbReference type="GO" id="GO:0006412">
    <property type="term" value="P:translation"/>
    <property type="evidence" value="ECO:0007669"/>
    <property type="project" value="InterPro"/>
</dbReference>
<gene>
    <name evidence="1" type="ORF">GUJ93_ZPchr0012g20442</name>
</gene>
<proteinExistence type="predicted"/>
<dbReference type="EMBL" id="JAAALK010000080">
    <property type="protein sequence ID" value="KAG8093684.1"/>
    <property type="molecule type" value="Genomic_DNA"/>
</dbReference>
<organism evidence="1 2">
    <name type="scientific">Zizania palustris</name>
    <name type="common">Northern wild rice</name>
    <dbReference type="NCBI Taxonomy" id="103762"/>
    <lineage>
        <taxon>Eukaryota</taxon>
        <taxon>Viridiplantae</taxon>
        <taxon>Streptophyta</taxon>
        <taxon>Embryophyta</taxon>
        <taxon>Tracheophyta</taxon>
        <taxon>Spermatophyta</taxon>
        <taxon>Magnoliopsida</taxon>
        <taxon>Liliopsida</taxon>
        <taxon>Poales</taxon>
        <taxon>Poaceae</taxon>
        <taxon>BOP clade</taxon>
        <taxon>Oryzoideae</taxon>
        <taxon>Oryzeae</taxon>
        <taxon>Zizaniinae</taxon>
        <taxon>Zizania</taxon>
    </lineage>
</organism>
<evidence type="ECO:0000313" key="2">
    <source>
        <dbReference type="Proteomes" id="UP000729402"/>
    </source>
</evidence>
<sequence length="97" mass="10824">MQPRPPTPATIPSKLTVNFVLPYRYEIANNDKALTGLKRINLDGLRWRVFNAKGQVLGRLASQIIVVLHGKDKPTYTPHIENGDMCIVLNAKDISVT</sequence>
<dbReference type="GO" id="GO:0003735">
    <property type="term" value="F:structural constituent of ribosome"/>
    <property type="evidence" value="ECO:0007669"/>
    <property type="project" value="InterPro"/>
</dbReference>